<dbReference type="EMBL" id="GBXM01049482">
    <property type="protein sequence ID" value="JAH59095.1"/>
    <property type="molecule type" value="Transcribed_RNA"/>
</dbReference>
<proteinExistence type="predicted"/>
<evidence type="ECO:0000313" key="2">
    <source>
        <dbReference type="EMBL" id="JAH59095.1"/>
    </source>
</evidence>
<organism evidence="2">
    <name type="scientific">Anguilla anguilla</name>
    <name type="common">European freshwater eel</name>
    <name type="synonym">Muraena anguilla</name>
    <dbReference type="NCBI Taxonomy" id="7936"/>
    <lineage>
        <taxon>Eukaryota</taxon>
        <taxon>Metazoa</taxon>
        <taxon>Chordata</taxon>
        <taxon>Craniata</taxon>
        <taxon>Vertebrata</taxon>
        <taxon>Euteleostomi</taxon>
        <taxon>Actinopterygii</taxon>
        <taxon>Neopterygii</taxon>
        <taxon>Teleostei</taxon>
        <taxon>Anguilliformes</taxon>
        <taxon>Anguillidae</taxon>
        <taxon>Anguilla</taxon>
    </lineage>
</organism>
<feature type="compositionally biased region" description="Polar residues" evidence="1">
    <location>
        <begin position="24"/>
        <end position="36"/>
    </location>
</feature>
<reference evidence="2" key="1">
    <citation type="submission" date="2014-11" db="EMBL/GenBank/DDBJ databases">
        <authorList>
            <person name="Amaro Gonzalez C."/>
        </authorList>
    </citation>
    <scope>NUCLEOTIDE SEQUENCE</scope>
</reference>
<name>A0A0E9U1M7_ANGAN</name>
<accession>A0A0E9U1M7</accession>
<reference evidence="2" key="2">
    <citation type="journal article" date="2015" name="Fish Shellfish Immunol.">
        <title>Early steps in the European eel (Anguilla anguilla)-Vibrio vulnificus interaction in the gills: Role of the RtxA13 toxin.</title>
        <authorList>
            <person name="Callol A."/>
            <person name="Pajuelo D."/>
            <person name="Ebbesson L."/>
            <person name="Teles M."/>
            <person name="MacKenzie S."/>
            <person name="Amaro C."/>
        </authorList>
    </citation>
    <scope>NUCLEOTIDE SEQUENCE</scope>
</reference>
<sequence>MGDECVWCRQTPYGKRKLKPKQSVPGQRSQLGLSDV</sequence>
<protein>
    <submittedName>
        <fullName evidence="2">Uncharacterized protein</fullName>
    </submittedName>
</protein>
<evidence type="ECO:0000256" key="1">
    <source>
        <dbReference type="SAM" id="MobiDB-lite"/>
    </source>
</evidence>
<dbReference type="AlphaFoldDB" id="A0A0E9U1M7"/>
<feature type="region of interest" description="Disordered" evidence="1">
    <location>
        <begin position="16"/>
        <end position="36"/>
    </location>
</feature>